<dbReference type="InterPro" id="IPR037923">
    <property type="entry name" value="HTH-like"/>
</dbReference>
<sequence length="169" mass="17845">MGITGLSSDPAAMAPSRGPFGGRLVGRTAEGVALMGYPRVPGLTPVSLLRWGGGAQASAAVRTHGTHAHDFLILLYVEHGRGPIRVDGREWNLAAGDVFVIAPHAVVANPDPRIEPNTRAWMLYFPAEAVDPGGEAPLAAWRAPLLSPFVGARRGITQKLPVPHEQRAA</sequence>
<comment type="caution">
    <text evidence="4">The sequence shown here is derived from an EMBL/GenBank/DDBJ whole genome shotgun (WGS) entry which is preliminary data.</text>
</comment>
<protein>
    <recommendedName>
        <fullName evidence="3">AraC-type arabinose-binding/dimerisation domain-containing protein</fullName>
    </recommendedName>
</protein>
<reference evidence="4 5" key="1">
    <citation type="submission" date="2020-08" db="EMBL/GenBank/DDBJ databases">
        <title>Sequencing the genomes of 1000 actinobacteria strains.</title>
        <authorList>
            <person name="Klenk H.-P."/>
        </authorList>
    </citation>
    <scope>NUCLEOTIDE SEQUENCE [LARGE SCALE GENOMIC DNA]</scope>
    <source>
        <strain evidence="4 5">DSM 44598</strain>
    </source>
</reference>
<dbReference type="GO" id="GO:0006355">
    <property type="term" value="P:regulation of DNA-templated transcription"/>
    <property type="evidence" value="ECO:0007669"/>
    <property type="project" value="InterPro"/>
</dbReference>
<keyword evidence="1" id="KW-0238">DNA-binding</keyword>
<evidence type="ECO:0000313" key="5">
    <source>
        <dbReference type="Proteomes" id="UP000579647"/>
    </source>
</evidence>
<organism evidence="4 5">
    <name type="scientific">Nocardiopsis metallicus</name>
    <dbReference type="NCBI Taxonomy" id="179819"/>
    <lineage>
        <taxon>Bacteria</taxon>
        <taxon>Bacillati</taxon>
        <taxon>Actinomycetota</taxon>
        <taxon>Actinomycetes</taxon>
        <taxon>Streptosporangiales</taxon>
        <taxon>Nocardiopsidaceae</taxon>
        <taxon>Nocardiopsis</taxon>
    </lineage>
</organism>
<dbReference type="InterPro" id="IPR014710">
    <property type="entry name" value="RmlC-like_jellyroll"/>
</dbReference>
<evidence type="ECO:0000259" key="3">
    <source>
        <dbReference type="Pfam" id="PF02311"/>
    </source>
</evidence>
<dbReference type="Gene3D" id="2.60.120.10">
    <property type="entry name" value="Jelly Rolls"/>
    <property type="match status" value="1"/>
</dbReference>
<dbReference type="GO" id="GO:0003677">
    <property type="term" value="F:DNA binding"/>
    <property type="evidence" value="ECO:0007669"/>
    <property type="project" value="UniProtKB-KW"/>
</dbReference>
<dbReference type="SUPFAM" id="SSF51215">
    <property type="entry name" value="Regulatory protein AraC"/>
    <property type="match status" value="1"/>
</dbReference>
<feature type="domain" description="AraC-type arabinose-binding/dimerisation" evidence="3">
    <location>
        <begin position="62"/>
        <end position="107"/>
    </location>
</feature>
<proteinExistence type="predicted"/>
<gene>
    <name evidence="4" type="ORF">HNR07_003387</name>
</gene>
<evidence type="ECO:0000256" key="1">
    <source>
        <dbReference type="ARBA" id="ARBA00023125"/>
    </source>
</evidence>
<evidence type="ECO:0000256" key="2">
    <source>
        <dbReference type="SAM" id="MobiDB-lite"/>
    </source>
</evidence>
<feature type="region of interest" description="Disordered" evidence="2">
    <location>
        <begin position="1"/>
        <end position="20"/>
    </location>
</feature>
<keyword evidence="5" id="KW-1185">Reference proteome</keyword>
<dbReference type="Proteomes" id="UP000579647">
    <property type="component" value="Unassembled WGS sequence"/>
</dbReference>
<dbReference type="EMBL" id="JACHDO010000001">
    <property type="protein sequence ID" value="MBB5492250.1"/>
    <property type="molecule type" value="Genomic_DNA"/>
</dbReference>
<dbReference type="RefSeq" id="WP_254418067.1">
    <property type="nucleotide sequence ID" value="NZ_BAAAKM010000139.1"/>
</dbReference>
<evidence type="ECO:0000313" key="4">
    <source>
        <dbReference type="EMBL" id="MBB5492250.1"/>
    </source>
</evidence>
<accession>A0A840W5L0</accession>
<dbReference type="Pfam" id="PF02311">
    <property type="entry name" value="AraC_binding"/>
    <property type="match status" value="1"/>
</dbReference>
<dbReference type="InterPro" id="IPR003313">
    <property type="entry name" value="AraC-bd"/>
</dbReference>
<name>A0A840W5L0_9ACTN</name>
<dbReference type="AlphaFoldDB" id="A0A840W5L0"/>